<dbReference type="GO" id="GO:0005576">
    <property type="term" value="C:extracellular region"/>
    <property type="evidence" value="ECO:0007669"/>
    <property type="project" value="UniProtKB-SubCell"/>
</dbReference>
<dbReference type="PANTHER" id="PTHR38340:SF1">
    <property type="entry name" value="S-LAYER PROTEIN"/>
    <property type="match status" value="1"/>
</dbReference>
<dbReference type="InterPro" id="IPR018511">
    <property type="entry name" value="Hemolysin-typ_Ca-bd_CS"/>
</dbReference>
<evidence type="ECO:0000256" key="2">
    <source>
        <dbReference type="ARBA" id="ARBA00022525"/>
    </source>
</evidence>
<evidence type="ECO:0000313" key="4">
    <source>
        <dbReference type="EMBL" id="MDE4167534.1"/>
    </source>
</evidence>
<comment type="caution">
    <text evidence="4">The sequence shown here is derived from an EMBL/GenBank/DDBJ whole genome shotgun (WGS) entry which is preliminary data.</text>
</comment>
<sequence length="783" mass="79434">MDIVFAQHFETGNPLFDQDLRDLAVQETDSGSVLYAVNGRGGGMTLFRLNDTGAARPAGAEDSRLHGRVTAETGEVLLAQIGEETRLLLQDTGQSDLLFHSLQADGQDASSPGDQQQQDLPGADAGGLGALAALTLGGGDAVIYGITGSGGRLMGWRLDAGGRMQGAVVTEGEDAAYLHPETVALALGGPAGAPLLFLAEGGTFQGLRSYRVDPGSGALTAAGSFGVEDGLPVGGVSAVASFEAHGRSWALLGAGGSGSLSLMSVTRNGALSLSDQLNDTATTRFGGLSALEVVTLADGTVLVLAAGSDDGISLLRMLPSGQLLHLTSLAHDSGLGLENVTALETLVTGETLQVFAASGAAGGISRFTLDLSDLGQVITARAGQTTVAGGAGDDVLRAQATGSTLRGGDGADVFLPEAVSGWVQIEDFTPGEDVLDLSLLTGLRSMAQLEMKDHGAVVRLQFGDTVVVVQSAEGGALDLADLWPGGLFSHPDRVALGVTLADGIQYGGGGNDQLGGGSGEDTVQGLGGDDLLLGRSGDDRLMGGDGVDVLKGHGGADHLEGERGADRLLGGAGNDMLYGGLGADVLKGQKGDDRLFGGQEDDLLKAGGGIDRLRGGDGDDVLKGGGGRDRLWGEDGTDRLFGQGGKDRLFGGAAGDRLSGGGGKDVLKGAAGDDRLLGGGGRDRLLGGAGDDLLDGGKGRDRLEGGAGADVFVFARNHGRDRVRDFTPGEDLIDLSDLPGRGFGFDDLEISRRPAGTLIDTGAGHLLLEDLRPGQIDADDFLF</sequence>
<evidence type="ECO:0000256" key="3">
    <source>
        <dbReference type="SAM" id="MobiDB-lite"/>
    </source>
</evidence>
<dbReference type="PROSITE" id="PS00330">
    <property type="entry name" value="HEMOLYSIN_CALCIUM"/>
    <property type="match status" value="6"/>
</dbReference>
<feature type="region of interest" description="Disordered" evidence="3">
    <location>
        <begin position="104"/>
        <end position="124"/>
    </location>
</feature>
<keyword evidence="2" id="KW-0964">Secreted</keyword>
<accession>A0ABD4XDY1</accession>
<dbReference type="InterPro" id="IPR011049">
    <property type="entry name" value="Serralysin-like_metalloprot_C"/>
</dbReference>
<dbReference type="Proteomes" id="UP001218364">
    <property type="component" value="Unassembled WGS sequence"/>
</dbReference>
<comment type="subcellular location">
    <subcellularLocation>
        <location evidence="1">Secreted</location>
    </subcellularLocation>
</comment>
<feature type="compositionally biased region" description="Polar residues" evidence="3">
    <location>
        <begin position="108"/>
        <end position="118"/>
    </location>
</feature>
<reference evidence="4 5" key="1">
    <citation type="submission" date="2023-02" db="EMBL/GenBank/DDBJ databases">
        <title>Population genomics of bacteria associated with diatom.</title>
        <authorList>
            <person name="Xie J."/>
            <person name="Wang H."/>
        </authorList>
    </citation>
    <scope>NUCLEOTIDE SEQUENCE [LARGE SCALE GENOMIC DNA]</scope>
    <source>
        <strain evidence="4 5">PT47_8</strain>
    </source>
</reference>
<dbReference type="EMBL" id="JARCJK010000011">
    <property type="protein sequence ID" value="MDE4167534.1"/>
    <property type="molecule type" value="Genomic_DNA"/>
</dbReference>
<organism evidence="4 5">
    <name type="scientific">Phaeobacter gallaeciensis</name>
    <dbReference type="NCBI Taxonomy" id="60890"/>
    <lineage>
        <taxon>Bacteria</taxon>
        <taxon>Pseudomonadati</taxon>
        <taxon>Pseudomonadota</taxon>
        <taxon>Alphaproteobacteria</taxon>
        <taxon>Rhodobacterales</taxon>
        <taxon>Roseobacteraceae</taxon>
        <taxon>Phaeobacter</taxon>
    </lineage>
</organism>
<dbReference type="PANTHER" id="PTHR38340">
    <property type="entry name" value="S-LAYER PROTEIN"/>
    <property type="match status" value="1"/>
</dbReference>
<dbReference type="Pfam" id="PF00353">
    <property type="entry name" value="HemolysinCabind"/>
    <property type="match status" value="5"/>
</dbReference>
<dbReference type="PRINTS" id="PR00313">
    <property type="entry name" value="CABNDNGRPT"/>
</dbReference>
<dbReference type="InterPro" id="IPR001343">
    <property type="entry name" value="Hemolysn_Ca-bd"/>
</dbReference>
<protein>
    <submittedName>
        <fullName evidence="4">Calcium-binding protein</fullName>
    </submittedName>
</protein>
<dbReference type="RefSeq" id="WP_274840109.1">
    <property type="nucleotide sequence ID" value="NZ_JARCJF010000011.1"/>
</dbReference>
<proteinExistence type="predicted"/>
<name>A0ABD4XDY1_9RHOB</name>
<dbReference type="InterPro" id="IPR050557">
    <property type="entry name" value="RTX_toxin/Mannuronan_C5-epim"/>
</dbReference>
<evidence type="ECO:0000313" key="5">
    <source>
        <dbReference type="Proteomes" id="UP001218364"/>
    </source>
</evidence>
<dbReference type="AlphaFoldDB" id="A0ABD4XDY1"/>
<dbReference type="SUPFAM" id="SSF51120">
    <property type="entry name" value="beta-Roll"/>
    <property type="match status" value="3"/>
</dbReference>
<dbReference type="Gene3D" id="2.150.10.10">
    <property type="entry name" value="Serralysin-like metalloprotease, C-terminal"/>
    <property type="match status" value="5"/>
</dbReference>
<gene>
    <name evidence="4" type="ORF">PXK24_17705</name>
</gene>
<evidence type="ECO:0000256" key="1">
    <source>
        <dbReference type="ARBA" id="ARBA00004613"/>
    </source>
</evidence>